<feature type="domain" description="Response regulatory" evidence="9">
    <location>
        <begin position="11"/>
        <end position="125"/>
    </location>
</feature>
<dbReference type="CDD" id="cd17627">
    <property type="entry name" value="REC_OmpR_PrrA-like"/>
    <property type="match status" value="1"/>
</dbReference>
<feature type="modified residue" description="4-aspartylphosphate" evidence="7">
    <location>
        <position position="60"/>
    </location>
</feature>
<evidence type="ECO:0000313" key="12">
    <source>
        <dbReference type="Proteomes" id="UP001500603"/>
    </source>
</evidence>
<feature type="domain" description="OmpR/PhoB-type" evidence="10">
    <location>
        <begin position="146"/>
        <end position="244"/>
    </location>
</feature>
<name>A0ABP9KXE6_9NOCA</name>
<keyword evidence="2 7" id="KW-0597">Phosphoprotein</keyword>
<dbReference type="PANTHER" id="PTHR48111:SF22">
    <property type="entry name" value="REGULATOR OF RPOS"/>
    <property type="match status" value="1"/>
</dbReference>
<evidence type="ECO:0000256" key="8">
    <source>
        <dbReference type="PROSITE-ProRule" id="PRU01091"/>
    </source>
</evidence>
<keyword evidence="3" id="KW-0902">Two-component regulatory system</keyword>
<dbReference type="Gene3D" id="1.10.10.10">
    <property type="entry name" value="Winged helix-like DNA-binding domain superfamily/Winged helix DNA-binding domain"/>
    <property type="match status" value="1"/>
</dbReference>
<protein>
    <submittedName>
        <fullName evidence="11">Response regulator transcription factor</fullName>
    </submittedName>
</protein>
<dbReference type="SMART" id="SM00448">
    <property type="entry name" value="REC"/>
    <property type="match status" value="1"/>
</dbReference>
<evidence type="ECO:0000259" key="9">
    <source>
        <dbReference type="PROSITE" id="PS50110"/>
    </source>
</evidence>
<comment type="caution">
    <text evidence="11">The sequence shown here is derived from an EMBL/GenBank/DDBJ whole genome shotgun (WGS) entry which is preliminary data.</text>
</comment>
<dbReference type="PANTHER" id="PTHR48111">
    <property type="entry name" value="REGULATOR OF RPOS"/>
    <property type="match status" value="1"/>
</dbReference>
<dbReference type="CDD" id="cd00383">
    <property type="entry name" value="trans_reg_C"/>
    <property type="match status" value="1"/>
</dbReference>
<keyword evidence="4" id="KW-0805">Transcription regulation</keyword>
<comment type="subcellular location">
    <subcellularLocation>
        <location evidence="1">Cytoplasm</location>
    </subcellularLocation>
</comment>
<dbReference type="Pfam" id="PF00486">
    <property type="entry name" value="Trans_reg_C"/>
    <property type="match status" value="1"/>
</dbReference>
<keyword evidence="5 8" id="KW-0238">DNA-binding</keyword>
<gene>
    <name evidence="11" type="ORF">GCM10023318_54090</name>
</gene>
<dbReference type="Gene3D" id="3.40.50.2300">
    <property type="match status" value="1"/>
</dbReference>
<dbReference type="SMART" id="SM00862">
    <property type="entry name" value="Trans_reg_C"/>
    <property type="match status" value="1"/>
</dbReference>
<dbReference type="Gene3D" id="6.10.250.690">
    <property type="match status" value="1"/>
</dbReference>
<accession>A0ABP9KXE6</accession>
<organism evidence="11 12">
    <name type="scientific">Nocardia callitridis</name>
    <dbReference type="NCBI Taxonomy" id="648753"/>
    <lineage>
        <taxon>Bacteria</taxon>
        <taxon>Bacillati</taxon>
        <taxon>Actinomycetota</taxon>
        <taxon>Actinomycetes</taxon>
        <taxon>Mycobacteriales</taxon>
        <taxon>Nocardiaceae</taxon>
        <taxon>Nocardia</taxon>
    </lineage>
</organism>
<dbReference type="EMBL" id="BAABJM010000007">
    <property type="protein sequence ID" value="GAA5066185.1"/>
    <property type="molecule type" value="Genomic_DNA"/>
</dbReference>
<dbReference type="RefSeq" id="WP_345498941.1">
    <property type="nucleotide sequence ID" value="NZ_BAABJM010000007.1"/>
</dbReference>
<sequence length="246" mass="26281">MTDSPRATPPTVLVVDDDEDVLASVERGLRLSGFHVLVGRDGAEALRSVGEHAPDAIVLDMNMPVLDGAGVVTALRAMGNDVPICVLSARASVDDRISGLESGADDYLIKPFVLAELVARIKALLRRSADSPDTADGGDPASASTPGAITVGPLEVDVAGYRALLNGREIELTKREFELLSTLARNVGVVLSRERLLELVWGYDFAADTNVVDVFVGYLRRKLEADGTPRLLHTIRGVGFVLRTPK</sequence>
<dbReference type="InterPro" id="IPR036388">
    <property type="entry name" value="WH-like_DNA-bd_sf"/>
</dbReference>
<dbReference type="Proteomes" id="UP001500603">
    <property type="component" value="Unassembled WGS sequence"/>
</dbReference>
<keyword evidence="6" id="KW-0804">Transcription</keyword>
<dbReference type="InterPro" id="IPR039420">
    <property type="entry name" value="WalR-like"/>
</dbReference>
<dbReference type="InterPro" id="IPR001789">
    <property type="entry name" value="Sig_transdc_resp-reg_receiver"/>
</dbReference>
<evidence type="ECO:0000256" key="2">
    <source>
        <dbReference type="ARBA" id="ARBA00022553"/>
    </source>
</evidence>
<dbReference type="InterPro" id="IPR016032">
    <property type="entry name" value="Sig_transdc_resp-reg_C-effctor"/>
</dbReference>
<dbReference type="SUPFAM" id="SSF46894">
    <property type="entry name" value="C-terminal effector domain of the bipartite response regulators"/>
    <property type="match status" value="1"/>
</dbReference>
<dbReference type="InterPro" id="IPR001867">
    <property type="entry name" value="OmpR/PhoB-type_DNA-bd"/>
</dbReference>
<evidence type="ECO:0000256" key="7">
    <source>
        <dbReference type="PROSITE-ProRule" id="PRU00169"/>
    </source>
</evidence>
<dbReference type="InterPro" id="IPR011006">
    <property type="entry name" value="CheY-like_superfamily"/>
</dbReference>
<dbReference type="SUPFAM" id="SSF52172">
    <property type="entry name" value="CheY-like"/>
    <property type="match status" value="1"/>
</dbReference>
<proteinExistence type="predicted"/>
<evidence type="ECO:0000259" key="10">
    <source>
        <dbReference type="PROSITE" id="PS51755"/>
    </source>
</evidence>
<reference evidence="12" key="1">
    <citation type="journal article" date="2019" name="Int. J. Syst. Evol. Microbiol.">
        <title>The Global Catalogue of Microorganisms (GCM) 10K type strain sequencing project: providing services to taxonomists for standard genome sequencing and annotation.</title>
        <authorList>
            <consortium name="The Broad Institute Genomics Platform"/>
            <consortium name="The Broad Institute Genome Sequencing Center for Infectious Disease"/>
            <person name="Wu L."/>
            <person name="Ma J."/>
        </authorList>
    </citation>
    <scope>NUCLEOTIDE SEQUENCE [LARGE SCALE GENOMIC DNA]</scope>
    <source>
        <strain evidence="12">JCM 18298</strain>
    </source>
</reference>
<dbReference type="PROSITE" id="PS50110">
    <property type="entry name" value="RESPONSE_REGULATORY"/>
    <property type="match status" value="1"/>
</dbReference>
<evidence type="ECO:0000256" key="6">
    <source>
        <dbReference type="ARBA" id="ARBA00023163"/>
    </source>
</evidence>
<keyword evidence="12" id="KW-1185">Reference proteome</keyword>
<dbReference type="PROSITE" id="PS51755">
    <property type="entry name" value="OMPR_PHOB"/>
    <property type="match status" value="1"/>
</dbReference>
<evidence type="ECO:0000256" key="3">
    <source>
        <dbReference type="ARBA" id="ARBA00023012"/>
    </source>
</evidence>
<evidence type="ECO:0000256" key="5">
    <source>
        <dbReference type="ARBA" id="ARBA00023125"/>
    </source>
</evidence>
<evidence type="ECO:0000313" key="11">
    <source>
        <dbReference type="EMBL" id="GAA5066185.1"/>
    </source>
</evidence>
<evidence type="ECO:0000256" key="4">
    <source>
        <dbReference type="ARBA" id="ARBA00023015"/>
    </source>
</evidence>
<dbReference type="Pfam" id="PF00072">
    <property type="entry name" value="Response_reg"/>
    <property type="match status" value="1"/>
</dbReference>
<evidence type="ECO:0000256" key="1">
    <source>
        <dbReference type="ARBA" id="ARBA00004496"/>
    </source>
</evidence>
<feature type="DNA-binding region" description="OmpR/PhoB-type" evidence="8">
    <location>
        <begin position="146"/>
        <end position="244"/>
    </location>
</feature>